<dbReference type="InterPro" id="IPR013656">
    <property type="entry name" value="PAS_4"/>
</dbReference>
<dbReference type="SUPFAM" id="SSF52172">
    <property type="entry name" value="CheY-like"/>
    <property type="match status" value="1"/>
</dbReference>
<dbReference type="AlphaFoldDB" id="A0A5K7SFV3"/>
<evidence type="ECO:0000256" key="10">
    <source>
        <dbReference type="ARBA" id="ARBA00068150"/>
    </source>
</evidence>
<feature type="domain" description="PAS" evidence="15">
    <location>
        <begin position="521"/>
        <end position="559"/>
    </location>
</feature>
<evidence type="ECO:0000256" key="8">
    <source>
        <dbReference type="ARBA" id="ARBA00023012"/>
    </source>
</evidence>
<dbReference type="GO" id="GO:0005524">
    <property type="term" value="F:ATP binding"/>
    <property type="evidence" value="ECO:0007669"/>
    <property type="project" value="UniProtKB-KW"/>
</dbReference>
<dbReference type="InterPro" id="IPR001610">
    <property type="entry name" value="PAC"/>
</dbReference>
<dbReference type="SMART" id="SM00086">
    <property type="entry name" value="PAC"/>
    <property type="match status" value="5"/>
</dbReference>
<feature type="coiled-coil region" evidence="12">
    <location>
        <begin position="744"/>
        <end position="771"/>
    </location>
</feature>
<feature type="domain" description="PAS" evidence="15">
    <location>
        <begin position="635"/>
        <end position="680"/>
    </location>
</feature>
<evidence type="ECO:0000256" key="5">
    <source>
        <dbReference type="ARBA" id="ARBA00022741"/>
    </source>
</evidence>
<dbReference type="PROSITE" id="PS50113">
    <property type="entry name" value="PAC"/>
    <property type="match status" value="5"/>
</dbReference>
<dbReference type="Pfam" id="PF13426">
    <property type="entry name" value="PAS_9"/>
    <property type="match status" value="3"/>
</dbReference>
<name>A0A5K7SFV3_9BACT</name>
<dbReference type="Pfam" id="PF08448">
    <property type="entry name" value="PAS_4"/>
    <property type="match status" value="1"/>
</dbReference>
<dbReference type="PROSITE" id="PS50112">
    <property type="entry name" value="PAS"/>
    <property type="match status" value="4"/>
</dbReference>
<dbReference type="Gene3D" id="3.40.50.2300">
    <property type="match status" value="1"/>
</dbReference>
<evidence type="ECO:0000256" key="12">
    <source>
        <dbReference type="SAM" id="Coils"/>
    </source>
</evidence>
<keyword evidence="8" id="KW-0902">Two-component regulatory system</keyword>
<organism evidence="17 18">
    <name type="scientific">Aquipluma nitroreducens</name>
    <dbReference type="NCBI Taxonomy" id="2010828"/>
    <lineage>
        <taxon>Bacteria</taxon>
        <taxon>Pseudomonadati</taxon>
        <taxon>Bacteroidota</taxon>
        <taxon>Bacteroidia</taxon>
        <taxon>Marinilabiliales</taxon>
        <taxon>Prolixibacteraceae</taxon>
        <taxon>Aquipluma</taxon>
    </lineage>
</organism>
<dbReference type="InterPro" id="IPR035965">
    <property type="entry name" value="PAS-like_dom_sf"/>
</dbReference>
<comment type="subunit">
    <text evidence="9">At low DSF concentrations, interacts with RpfF.</text>
</comment>
<keyword evidence="5" id="KW-0547">Nucleotide-binding</keyword>
<dbReference type="FunFam" id="1.10.287.130:FF:000002">
    <property type="entry name" value="Two-component osmosensing histidine kinase"/>
    <property type="match status" value="1"/>
</dbReference>
<dbReference type="PROSITE" id="PS50110">
    <property type="entry name" value="RESPONSE_REGULATORY"/>
    <property type="match status" value="1"/>
</dbReference>
<evidence type="ECO:0000313" key="17">
    <source>
        <dbReference type="EMBL" id="BBE20468.1"/>
    </source>
</evidence>
<dbReference type="FunFam" id="3.30.565.10:FF:000010">
    <property type="entry name" value="Sensor histidine kinase RcsC"/>
    <property type="match status" value="1"/>
</dbReference>
<evidence type="ECO:0000256" key="2">
    <source>
        <dbReference type="ARBA" id="ARBA00012438"/>
    </source>
</evidence>
<keyword evidence="6" id="KW-0418">Kinase</keyword>
<evidence type="ECO:0000256" key="11">
    <source>
        <dbReference type="PROSITE-ProRule" id="PRU00169"/>
    </source>
</evidence>
<evidence type="ECO:0000259" key="15">
    <source>
        <dbReference type="PROSITE" id="PS50112"/>
    </source>
</evidence>
<feature type="domain" description="Histidine kinase" evidence="13">
    <location>
        <begin position="778"/>
        <end position="996"/>
    </location>
</feature>
<dbReference type="InterPro" id="IPR003594">
    <property type="entry name" value="HATPase_dom"/>
</dbReference>
<dbReference type="SUPFAM" id="SSF55874">
    <property type="entry name" value="ATPase domain of HSP90 chaperone/DNA topoisomerase II/histidine kinase"/>
    <property type="match status" value="1"/>
</dbReference>
<dbReference type="GO" id="GO:0006355">
    <property type="term" value="P:regulation of DNA-templated transcription"/>
    <property type="evidence" value="ECO:0007669"/>
    <property type="project" value="InterPro"/>
</dbReference>
<dbReference type="GO" id="GO:0000155">
    <property type="term" value="F:phosphorelay sensor kinase activity"/>
    <property type="evidence" value="ECO:0007669"/>
    <property type="project" value="InterPro"/>
</dbReference>
<dbReference type="PRINTS" id="PR00344">
    <property type="entry name" value="BCTRLSENSOR"/>
</dbReference>
<dbReference type="InterPro" id="IPR000700">
    <property type="entry name" value="PAS-assoc_C"/>
</dbReference>
<dbReference type="InterPro" id="IPR001789">
    <property type="entry name" value="Sig_transdc_resp-reg_receiver"/>
</dbReference>
<keyword evidence="12" id="KW-0175">Coiled coil</keyword>
<dbReference type="Pfam" id="PF00072">
    <property type="entry name" value="Response_reg"/>
    <property type="match status" value="1"/>
</dbReference>
<dbReference type="Pfam" id="PF00512">
    <property type="entry name" value="HisKA"/>
    <property type="match status" value="1"/>
</dbReference>
<dbReference type="Proteomes" id="UP001193389">
    <property type="component" value="Chromosome"/>
</dbReference>
<dbReference type="InterPro" id="IPR013767">
    <property type="entry name" value="PAS_fold"/>
</dbReference>
<dbReference type="InterPro" id="IPR036097">
    <property type="entry name" value="HisK_dim/P_sf"/>
</dbReference>
<dbReference type="InterPro" id="IPR003661">
    <property type="entry name" value="HisK_dim/P_dom"/>
</dbReference>
<evidence type="ECO:0000256" key="9">
    <source>
        <dbReference type="ARBA" id="ARBA00064003"/>
    </source>
</evidence>
<feature type="domain" description="PAC" evidence="16">
    <location>
        <begin position="463"/>
        <end position="516"/>
    </location>
</feature>
<feature type="domain" description="PAC" evidence="16">
    <location>
        <begin position="708"/>
        <end position="760"/>
    </location>
</feature>
<keyword evidence="3" id="KW-0597">Phosphoprotein</keyword>
<keyword evidence="18" id="KW-1185">Reference proteome</keyword>
<keyword evidence="4" id="KW-0808">Transferase</keyword>
<gene>
    <name evidence="17" type="ORF">AQPE_4661</name>
</gene>
<feature type="domain" description="Response regulatory" evidence="14">
    <location>
        <begin position="1"/>
        <end position="101"/>
    </location>
</feature>
<dbReference type="InterPro" id="IPR004358">
    <property type="entry name" value="Sig_transdc_His_kin-like_C"/>
</dbReference>
<dbReference type="SUPFAM" id="SSF55785">
    <property type="entry name" value="PYP-like sensor domain (PAS domain)"/>
    <property type="match status" value="5"/>
</dbReference>
<dbReference type="Gene3D" id="1.10.287.130">
    <property type="match status" value="1"/>
</dbReference>
<evidence type="ECO:0000313" key="18">
    <source>
        <dbReference type="Proteomes" id="UP001193389"/>
    </source>
</evidence>
<dbReference type="CDD" id="cd16922">
    <property type="entry name" value="HATPase_EvgS-ArcB-TorS-like"/>
    <property type="match status" value="1"/>
</dbReference>
<keyword evidence="7" id="KW-0067">ATP-binding</keyword>
<feature type="domain" description="PAS" evidence="15">
    <location>
        <begin position="264"/>
        <end position="334"/>
    </location>
</feature>
<evidence type="ECO:0000256" key="6">
    <source>
        <dbReference type="ARBA" id="ARBA00022777"/>
    </source>
</evidence>
<feature type="domain" description="PAC" evidence="16">
    <location>
        <begin position="336"/>
        <end position="388"/>
    </location>
</feature>
<dbReference type="SMART" id="SM00387">
    <property type="entry name" value="HATPase_c"/>
    <property type="match status" value="1"/>
</dbReference>
<dbReference type="EMBL" id="AP018694">
    <property type="protein sequence ID" value="BBE20468.1"/>
    <property type="molecule type" value="Genomic_DNA"/>
</dbReference>
<dbReference type="SMART" id="SM00091">
    <property type="entry name" value="PAS"/>
    <property type="match status" value="5"/>
</dbReference>
<dbReference type="NCBIfam" id="TIGR00229">
    <property type="entry name" value="sensory_box"/>
    <property type="match status" value="5"/>
</dbReference>
<dbReference type="SUPFAM" id="SSF47384">
    <property type="entry name" value="Homodimeric domain of signal transducing histidine kinase"/>
    <property type="match status" value="1"/>
</dbReference>
<dbReference type="CDD" id="cd00082">
    <property type="entry name" value="HisKA"/>
    <property type="match status" value="1"/>
</dbReference>
<evidence type="ECO:0000256" key="4">
    <source>
        <dbReference type="ARBA" id="ARBA00022679"/>
    </source>
</evidence>
<dbReference type="CDD" id="cd00130">
    <property type="entry name" value="PAS"/>
    <property type="match status" value="4"/>
</dbReference>
<dbReference type="GO" id="GO:0009927">
    <property type="term" value="F:histidine phosphotransfer kinase activity"/>
    <property type="evidence" value="ECO:0007669"/>
    <property type="project" value="TreeGrafter"/>
</dbReference>
<dbReference type="InterPro" id="IPR036890">
    <property type="entry name" value="HATPase_C_sf"/>
</dbReference>
<dbReference type="EC" id="2.7.13.3" evidence="2"/>
<dbReference type="KEGG" id="anf:AQPE_4661"/>
<dbReference type="Pfam" id="PF00989">
    <property type="entry name" value="PAS"/>
    <property type="match status" value="1"/>
</dbReference>
<evidence type="ECO:0000256" key="7">
    <source>
        <dbReference type="ARBA" id="ARBA00022840"/>
    </source>
</evidence>
<dbReference type="PANTHER" id="PTHR43047:SF72">
    <property type="entry name" value="OSMOSENSING HISTIDINE PROTEIN KINASE SLN1"/>
    <property type="match status" value="1"/>
</dbReference>
<feature type="domain" description="PAS" evidence="15">
    <location>
        <begin position="141"/>
        <end position="203"/>
    </location>
</feature>
<feature type="domain" description="PAC" evidence="16">
    <location>
        <begin position="586"/>
        <end position="638"/>
    </location>
</feature>
<protein>
    <recommendedName>
        <fullName evidence="10">Sensory/regulatory protein RpfC</fullName>
        <ecNumber evidence="2">2.7.13.3</ecNumber>
    </recommendedName>
</protein>
<reference evidence="17" key="1">
    <citation type="journal article" date="2020" name="Int. J. Syst. Evol. Microbiol.">
        <title>Aquipluma nitroreducens gen. nov. sp. nov., a novel facultatively anaerobic bacterium isolated from a freshwater lake.</title>
        <authorList>
            <person name="Watanabe M."/>
            <person name="Kojima H."/>
            <person name="Fukui M."/>
        </authorList>
    </citation>
    <scope>NUCLEOTIDE SEQUENCE</scope>
    <source>
        <strain evidence="17">MeG22</strain>
    </source>
</reference>
<dbReference type="InterPro" id="IPR000014">
    <property type="entry name" value="PAS"/>
</dbReference>
<accession>A0A5K7SFV3</accession>
<dbReference type="GO" id="GO:0005886">
    <property type="term" value="C:plasma membrane"/>
    <property type="evidence" value="ECO:0007669"/>
    <property type="project" value="TreeGrafter"/>
</dbReference>
<dbReference type="PANTHER" id="PTHR43047">
    <property type="entry name" value="TWO-COMPONENT HISTIDINE PROTEIN KINASE"/>
    <property type="match status" value="1"/>
</dbReference>
<dbReference type="SMART" id="SM00388">
    <property type="entry name" value="HisKA"/>
    <property type="match status" value="1"/>
</dbReference>
<dbReference type="PROSITE" id="PS50109">
    <property type="entry name" value="HIS_KIN"/>
    <property type="match status" value="1"/>
</dbReference>
<comment type="caution">
    <text evidence="11">Lacks conserved residue(s) required for the propagation of feature annotation.</text>
</comment>
<proteinExistence type="predicted"/>
<dbReference type="Gene3D" id="3.30.450.20">
    <property type="entry name" value="PAS domain"/>
    <property type="match status" value="5"/>
</dbReference>
<evidence type="ECO:0000256" key="1">
    <source>
        <dbReference type="ARBA" id="ARBA00000085"/>
    </source>
</evidence>
<dbReference type="Gene3D" id="3.30.565.10">
    <property type="entry name" value="Histidine kinase-like ATPase, C-terminal domain"/>
    <property type="match status" value="1"/>
</dbReference>
<evidence type="ECO:0000259" key="13">
    <source>
        <dbReference type="PROSITE" id="PS50109"/>
    </source>
</evidence>
<dbReference type="Pfam" id="PF02518">
    <property type="entry name" value="HATPase_c"/>
    <property type="match status" value="1"/>
</dbReference>
<feature type="domain" description="PAC" evidence="16">
    <location>
        <begin position="208"/>
        <end position="263"/>
    </location>
</feature>
<dbReference type="InterPro" id="IPR011006">
    <property type="entry name" value="CheY-like_superfamily"/>
</dbReference>
<evidence type="ECO:0000259" key="14">
    <source>
        <dbReference type="PROSITE" id="PS50110"/>
    </source>
</evidence>
<dbReference type="InterPro" id="IPR005467">
    <property type="entry name" value="His_kinase_dom"/>
</dbReference>
<evidence type="ECO:0000256" key="3">
    <source>
        <dbReference type="ARBA" id="ARBA00022553"/>
    </source>
</evidence>
<comment type="catalytic activity">
    <reaction evidence="1">
        <text>ATP + protein L-histidine = ADP + protein N-phospho-L-histidine.</text>
        <dbReference type="EC" id="2.7.13.3"/>
    </reaction>
</comment>
<evidence type="ECO:0000259" key="16">
    <source>
        <dbReference type="PROSITE" id="PS50113"/>
    </source>
</evidence>
<sequence>MKVDTNPEIRFNSPENDLFPLVTSEQPDIVFLNIELPNQSGIEVCKKLKVNPSFIKISVILYSTQTTLQYSTDEIIESGADAYIQYPFDELSFSLQLRTLLKINRSYPDKTTVPEFSERQESLQAKDHSTLAKMEAELLESEKVYKNLVERLPDGVYKSTHQGKFVEVNKAMVEMLGYASKEELLAIDIKTELYFHAEDRESIILQEKYEEMGIFRLKKKDGSGIWVEDHGWYSLDTNGEILFHEGILRDITERKIAEEELRESEERFKILYEEAPIGYQSLDENWHVTDVNQTWLEMTGYKKNEVVGCWFGDFLIPEYAESMHKRFAIFMATGKVQSDLEMIKKDGSTIFIQLEGRISHTTEGKFKQTLCVLSDITERQKAEKAIADERILLRTLIDNIPDPIYVKDTLGRKLISNIADLEVLGLASESDVIGKTDMESSYPGIALDTFRDDMSVIHTAQPILNKLEFFTDRNGKKKYYLTSKKPLTNDSGEIIGLVGVGHDITTQKQSEQKIIQLSKGIEQGPASIIITDISGNIEYVNSKFTEISGYTLDEIKGQNPKILQSGYTSTSEYTKLWNTISSGNEFHAELQNRKKNGELYWESVLISPIRDEAGTIVNYMAIKEDITNRKKADLEILKLSVAIEQNPASVVITDTNGVIEYVNKKFEAVTGYHSKELIGKIIRILKPGHTSDEVYLEIWNNLFAGKIWKGEHQNRTKNNEIYWESVLISPIKNQEGKVTNFVVLSENISERKKMEKDLVAAKEKAEESDRLKSAFLANMSHEIRTPLNSILGFSDLLTAHDLDADSRRDFANLINSSGNNLLSIINDILDISKIEAGQITLIKNEFSAYQLASEIHKEYSYKAISKGIEFKLKTQSHIPELIIRSDETRIKQVLINFVGNALKFTSKGYIELGVELIQNNIQFYVKDTGIGIPREYHEKVFDRFRQVEASQTRKYGGNGLGLAITKNLAELLGGRIWLESEQNIGSTFYFSLPKNSV</sequence>